<dbReference type="NCBIfam" id="TIGR00322">
    <property type="entry name" value="diphth2_R"/>
    <property type="match status" value="1"/>
</dbReference>
<organism evidence="16 17">
    <name type="scientific">Marchantia polymorpha subsp. ruderalis</name>
    <dbReference type="NCBI Taxonomy" id="1480154"/>
    <lineage>
        <taxon>Eukaryota</taxon>
        <taxon>Viridiplantae</taxon>
        <taxon>Streptophyta</taxon>
        <taxon>Embryophyta</taxon>
        <taxon>Marchantiophyta</taxon>
        <taxon>Marchantiopsida</taxon>
        <taxon>Marchantiidae</taxon>
        <taxon>Marchantiales</taxon>
        <taxon>Marchantiaceae</taxon>
        <taxon>Marchantia</taxon>
    </lineage>
</organism>
<dbReference type="Proteomes" id="UP000077202">
    <property type="component" value="Unassembled WGS sequence"/>
</dbReference>
<protein>
    <recommendedName>
        <fullName evidence="5">2-(3-amino-3-carboxypropyl)histidine synthase subunit 1</fullName>
        <ecNumber evidence="4">2.5.1.108</ecNumber>
    </recommendedName>
    <alternativeName>
        <fullName evidence="12">Diphthamide biosynthesis protein 1</fullName>
    </alternativeName>
    <alternativeName>
        <fullName evidence="13">Diphtheria toxin resistance protein 1</fullName>
    </alternativeName>
    <alternativeName>
        <fullName evidence="11">S-adenosyl-L-methionine:L-histidine 3-amino-3-carboxypropyltransferase 1</fullName>
    </alternativeName>
</protein>
<feature type="region of interest" description="Disordered" evidence="15">
    <location>
        <begin position="1"/>
        <end position="29"/>
    </location>
</feature>
<comment type="pathway">
    <text evidence="2">Protein modification; peptidyl-diphthamide biosynthesis.</text>
</comment>
<keyword evidence="9" id="KW-0408">Iron</keyword>
<evidence type="ECO:0000256" key="3">
    <source>
        <dbReference type="ARBA" id="ARBA00010173"/>
    </source>
</evidence>
<comment type="cofactor">
    <cofactor evidence="1">
        <name>[4Fe-4S] cluster</name>
        <dbReference type="ChEBI" id="CHEBI:49883"/>
    </cofactor>
</comment>
<keyword evidence="8" id="KW-0479">Metal-binding</keyword>
<keyword evidence="7" id="KW-0949">S-adenosyl-L-methionine</keyword>
<gene>
    <name evidence="16" type="ORF">AXG93_3468s1130</name>
</gene>
<dbReference type="GO" id="GO:0051536">
    <property type="term" value="F:iron-sulfur cluster binding"/>
    <property type="evidence" value="ECO:0007669"/>
    <property type="project" value="UniProtKB-KW"/>
</dbReference>
<reference evidence="16" key="1">
    <citation type="submission" date="2016-03" db="EMBL/GenBank/DDBJ databases">
        <title>Mechanisms controlling the formation of the plant cell surface in tip-growing cells are functionally conserved among land plants.</title>
        <authorList>
            <person name="Honkanen S."/>
            <person name="Jones V.A."/>
            <person name="Morieri G."/>
            <person name="Champion C."/>
            <person name="Hetherington A.J."/>
            <person name="Kelly S."/>
            <person name="Saint-Marcoux D."/>
            <person name="Proust H."/>
            <person name="Prescott H."/>
            <person name="Dolan L."/>
        </authorList>
    </citation>
    <scope>NUCLEOTIDE SEQUENCE [LARGE SCALE GENOMIC DNA]</scope>
    <source>
        <tissue evidence="16">Whole gametophyte</tissue>
    </source>
</reference>
<dbReference type="GO" id="GO:0046872">
    <property type="term" value="F:metal ion binding"/>
    <property type="evidence" value="ECO:0007669"/>
    <property type="project" value="UniProtKB-KW"/>
</dbReference>
<dbReference type="FunFam" id="3.40.50.11860:FF:000002">
    <property type="entry name" value="2-(3-amino-3-carboxypropyl)histidine synthase subunit 1"/>
    <property type="match status" value="1"/>
</dbReference>
<evidence type="ECO:0000313" key="16">
    <source>
        <dbReference type="EMBL" id="OAE32473.1"/>
    </source>
</evidence>
<dbReference type="Gene3D" id="3.40.50.11860">
    <property type="entry name" value="Diphthamide synthesis DPH1/DPH2 domain 3"/>
    <property type="match status" value="1"/>
</dbReference>
<dbReference type="Pfam" id="PF01866">
    <property type="entry name" value="Diphthamide_syn"/>
    <property type="match status" value="1"/>
</dbReference>
<dbReference type="Gene3D" id="3.40.50.11850">
    <property type="entry name" value="Diphthamide synthesis DPH1/DPH2 domain 2"/>
    <property type="match status" value="1"/>
</dbReference>
<dbReference type="SFLD" id="SFLDG01121">
    <property type="entry name" value="Diphthamide_biosynthesis"/>
    <property type="match status" value="1"/>
</dbReference>
<evidence type="ECO:0000256" key="8">
    <source>
        <dbReference type="ARBA" id="ARBA00022723"/>
    </source>
</evidence>
<evidence type="ECO:0000256" key="9">
    <source>
        <dbReference type="ARBA" id="ARBA00023004"/>
    </source>
</evidence>
<keyword evidence="10" id="KW-0411">Iron-sulfur</keyword>
<comment type="similarity">
    <text evidence="3">Belongs to the DPH1/DPH2 family. DPH1 subfamily.</text>
</comment>
<accession>A0A176WIK6</accession>
<dbReference type="EC" id="2.5.1.108" evidence="4"/>
<dbReference type="InterPro" id="IPR042265">
    <property type="entry name" value="DPH1/DPH2_3"/>
</dbReference>
<dbReference type="Gene3D" id="3.40.50.11840">
    <property type="entry name" value="Diphthamide synthesis DPH1/DPH2 domain 1"/>
    <property type="match status" value="1"/>
</dbReference>
<evidence type="ECO:0000256" key="15">
    <source>
        <dbReference type="SAM" id="MobiDB-lite"/>
    </source>
</evidence>
<dbReference type="GO" id="GO:0017183">
    <property type="term" value="P:protein histidyl modification to diphthamide"/>
    <property type="evidence" value="ECO:0007669"/>
    <property type="project" value="UniProtKB-UniPathway"/>
</dbReference>
<evidence type="ECO:0000256" key="7">
    <source>
        <dbReference type="ARBA" id="ARBA00022691"/>
    </source>
</evidence>
<proteinExistence type="inferred from homology"/>
<dbReference type="FunFam" id="3.40.50.11850:FF:000002">
    <property type="entry name" value="2-(3-amino-3-carboxypropyl)histidine synthase subunit 1"/>
    <property type="match status" value="1"/>
</dbReference>
<dbReference type="InterPro" id="IPR042263">
    <property type="entry name" value="DPH1/DPH2_1"/>
</dbReference>
<keyword evidence="17" id="KW-1185">Reference proteome</keyword>
<feature type="compositionally biased region" description="Polar residues" evidence="15">
    <location>
        <begin position="17"/>
        <end position="29"/>
    </location>
</feature>
<dbReference type="PANTHER" id="PTHR10762">
    <property type="entry name" value="DIPHTHAMIDE BIOSYNTHESIS PROTEIN"/>
    <property type="match status" value="1"/>
</dbReference>
<dbReference type="InterPro" id="IPR016435">
    <property type="entry name" value="DPH1/DPH2"/>
</dbReference>
<evidence type="ECO:0000256" key="6">
    <source>
        <dbReference type="ARBA" id="ARBA00022679"/>
    </source>
</evidence>
<evidence type="ECO:0000256" key="1">
    <source>
        <dbReference type="ARBA" id="ARBA00001966"/>
    </source>
</evidence>
<evidence type="ECO:0000256" key="11">
    <source>
        <dbReference type="ARBA" id="ARBA00031690"/>
    </source>
</evidence>
<sequence>MGAKESEGGPPTGTMAGISTGSGQTMVVKSSTTGPKRFVRQQVPDSILNDPALKKAMAVLPSNYNLEIPKTIWRLKQAGSKKVALQFPEGLLLYSLTICDILEAFAGIEECFVLGDVTYGACCVDDFSATALGADFLVHYGHSCLVPIDMSLIPCLYVFVDIQIDVQHLLDTVKKNFDPSTKIAVAGTIQFFTAIQAVLGLLKKENYVVNTPQSKPLSPGEVLGCTSPALPSGLVDCLVFVADGRFHLEAFMIANPKVKAYRYDPYSKVMTLEEYDHQGMREARMNAIKRAQRAKTWGVVLGTLGRQGNPRILTHVEQRLAARGLSYTVFLISELSPTKLALFSDSVDAWIQIACPRLSIDWGEAFKQPLLTPYEAEVALGFVQPWWRISQGLQGNGASDAIQDDAIIGRTCKIGSECCGPVARNASSECSAVETNSCCQKQAPAAAAVMGGEENGDCKAEEKEDPMLGSYPMDYYAQDGGPWKSCYVKPPVRRATPRTLLRGALTGAFSLATAPEAALPETITPGLGSMRRFGIIFLVKKRLMASDISGFGVSAP</sequence>
<keyword evidence="6" id="KW-0808">Transferase</keyword>
<dbReference type="EMBL" id="LVLJ01000809">
    <property type="protein sequence ID" value="OAE32473.1"/>
    <property type="molecule type" value="Genomic_DNA"/>
</dbReference>
<evidence type="ECO:0000256" key="4">
    <source>
        <dbReference type="ARBA" id="ARBA00012221"/>
    </source>
</evidence>
<dbReference type="GO" id="GO:0090560">
    <property type="term" value="F:2-(3-amino-3-carboxypropyl)histidine synthase activity"/>
    <property type="evidence" value="ECO:0007669"/>
    <property type="project" value="UniProtKB-EC"/>
</dbReference>
<name>A0A176WIK6_MARPO</name>
<evidence type="ECO:0000256" key="12">
    <source>
        <dbReference type="ARBA" id="ARBA00032574"/>
    </source>
</evidence>
<evidence type="ECO:0000256" key="13">
    <source>
        <dbReference type="ARBA" id="ARBA00032789"/>
    </source>
</evidence>
<evidence type="ECO:0000256" key="5">
    <source>
        <dbReference type="ARBA" id="ARBA00021915"/>
    </source>
</evidence>
<dbReference type="SFLD" id="SFLDS00032">
    <property type="entry name" value="Radical_SAM_3-amino-3-carboxyp"/>
    <property type="match status" value="1"/>
</dbReference>
<evidence type="ECO:0000313" key="17">
    <source>
        <dbReference type="Proteomes" id="UP000077202"/>
    </source>
</evidence>
<dbReference type="FunFam" id="3.40.50.11840:FF:000001">
    <property type="entry name" value="2-(3-amino-3-carboxypropyl)histidine synthase subunit 1"/>
    <property type="match status" value="1"/>
</dbReference>
<comment type="caution">
    <text evidence="16">The sequence shown here is derived from an EMBL/GenBank/DDBJ whole genome shotgun (WGS) entry which is preliminary data.</text>
</comment>
<comment type="catalytic activity">
    <reaction evidence="14">
        <text>L-histidyl-[translation elongation factor 2] + S-adenosyl-L-methionine = 2-[(3S)-amino-3-carboxypropyl]-L-histidyl-[translation elongation factor 2] + S-methyl-5'-thioadenosine + H(+)</text>
        <dbReference type="Rhea" id="RHEA:36783"/>
        <dbReference type="Rhea" id="RHEA-COMP:9748"/>
        <dbReference type="Rhea" id="RHEA-COMP:9749"/>
        <dbReference type="ChEBI" id="CHEBI:15378"/>
        <dbReference type="ChEBI" id="CHEBI:17509"/>
        <dbReference type="ChEBI" id="CHEBI:29979"/>
        <dbReference type="ChEBI" id="CHEBI:59789"/>
        <dbReference type="ChEBI" id="CHEBI:73995"/>
        <dbReference type="EC" id="2.5.1.108"/>
    </reaction>
</comment>
<dbReference type="PANTHER" id="PTHR10762:SF1">
    <property type="entry name" value="2-(3-AMINO-3-CARBOXYPROPYL)HISTIDINE SYNTHASE SUBUNIT 1"/>
    <property type="match status" value="1"/>
</dbReference>
<evidence type="ECO:0000256" key="2">
    <source>
        <dbReference type="ARBA" id="ARBA00005156"/>
    </source>
</evidence>
<evidence type="ECO:0000256" key="10">
    <source>
        <dbReference type="ARBA" id="ARBA00023014"/>
    </source>
</evidence>
<dbReference type="UniPathway" id="UPA00559"/>
<dbReference type="InterPro" id="IPR042264">
    <property type="entry name" value="DPH1/DPH2_2"/>
</dbReference>
<evidence type="ECO:0000256" key="14">
    <source>
        <dbReference type="ARBA" id="ARBA00048403"/>
    </source>
</evidence>
<dbReference type="AlphaFoldDB" id="A0A176WIK6"/>